<organism evidence="2 3">
    <name type="scientific">Candidatus Syntrophonatronum acetioxidans</name>
    <dbReference type="NCBI Taxonomy" id="1795816"/>
    <lineage>
        <taxon>Bacteria</taxon>
        <taxon>Bacillati</taxon>
        <taxon>Bacillota</taxon>
        <taxon>Clostridia</taxon>
        <taxon>Eubacteriales</taxon>
        <taxon>Syntrophomonadaceae</taxon>
        <taxon>Candidatus Syntrophonatronum</taxon>
    </lineage>
</organism>
<evidence type="ECO:0000256" key="1">
    <source>
        <dbReference type="SAM" id="Phobius"/>
    </source>
</evidence>
<protein>
    <recommendedName>
        <fullName evidence="4">DUF1440 domain-containing protein</fullName>
    </recommendedName>
</protein>
<dbReference type="InterPro" id="IPR046739">
    <property type="entry name" value="DUF6789"/>
</dbReference>
<keyword evidence="1" id="KW-1133">Transmembrane helix</keyword>
<name>A0A424YHI6_9FIRM</name>
<reference evidence="2 3" key="1">
    <citation type="submission" date="2018-08" db="EMBL/GenBank/DDBJ databases">
        <title>The metabolism and importance of syntrophic acetate oxidation coupled to methane or sulfide production in haloalkaline environments.</title>
        <authorList>
            <person name="Timmers P.H.A."/>
            <person name="Vavourakis C.D."/>
            <person name="Sorokin D.Y."/>
            <person name="Sinninghe Damste J.S."/>
            <person name="Muyzer G."/>
            <person name="Stams A.J.M."/>
            <person name="Plugge C.M."/>
        </authorList>
    </citation>
    <scope>NUCLEOTIDE SEQUENCE [LARGE SCALE GENOMIC DNA]</scope>
    <source>
        <strain evidence="2">MSAO_Bac1</strain>
    </source>
</reference>
<dbReference type="EMBL" id="QZAA01000060">
    <property type="protein sequence ID" value="RQD77632.1"/>
    <property type="molecule type" value="Genomic_DNA"/>
</dbReference>
<evidence type="ECO:0008006" key="4">
    <source>
        <dbReference type="Google" id="ProtNLM"/>
    </source>
</evidence>
<feature type="transmembrane region" description="Helical" evidence="1">
    <location>
        <begin position="90"/>
        <end position="115"/>
    </location>
</feature>
<gene>
    <name evidence="2" type="ORF">D5R97_01965</name>
</gene>
<accession>A0A424YHI6</accession>
<dbReference type="AlphaFoldDB" id="A0A424YHI6"/>
<feature type="transmembrane region" description="Helical" evidence="1">
    <location>
        <begin position="12"/>
        <end position="35"/>
    </location>
</feature>
<sequence length="159" mass="17352">MRRFLEVDRLRTGVLAGLAAGIVMGIVSLLFYQTGIFNLNPFSVMARLFLSEAEAATSTGLVIGLVLHLAAAAFYGTVFAFLIDKRENALYWGITFGTILYFVNAGVLGPALGLFPPLWQVNLPNNIGALVTRVLYGGVLGYLVHMWLREPVEEGAEHH</sequence>
<proteinExistence type="predicted"/>
<feature type="transmembrane region" description="Helical" evidence="1">
    <location>
        <begin position="55"/>
        <end position="83"/>
    </location>
</feature>
<keyword evidence="1" id="KW-0472">Membrane</keyword>
<dbReference type="Pfam" id="PF20587">
    <property type="entry name" value="DUF6789"/>
    <property type="match status" value="1"/>
</dbReference>
<dbReference type="Proteomes" id="UP000285138">
    <property type="component" value="Unassembled WGS sequence"/>
</dbReference>
<comment type="caution">
    <text evidence="2">The sequence shown here is derived from an EMBL/GenBank/DDBJ whole genome shotgun (WGS) entry which is preliminary data.</text>
</comment>
<feature type="transmembrane region" description="Helical" evidence="1">
    <location>
        <begin position="127"/>
        <end position="148"/>
    </location>
</feature>
<evidence type="ECO:0000313" key="2">
    <source>
        <dbReference type="EMBL" id="RQD77632.1"/>
    </source>
</evidence>
<keyword evidence="1" id="KW-0812">Transmembrane</keyword>
<evidence type="ECO:0000313" key="3">
    <source>
        <dbReference type="Proteomes" id="UP000285138"/>
    </source>
</evidence>